<dbReference type="GO" id="GO:0000156">
    <property type="term" value="F:phosphorelay response regulator activity"/>
    <property type="evidence" value="ECO:0007669"/>
    <property type="project" value="InterPro"/>
</dbReference>
<protein>
    <submittedName>
        <fullName evidence="2">Putative HTH-type transcriptional regulator</fullName>
    </submittedName>
</protein>
<feature type="domain" description="HTH LytTR-type" evidence="1">
    <location>
        <begin position="41"/>
        <end position="145"/>
    </location>
</feature>
<evidence type="ECO:0000259" key="1">
    <source>
        <dbReference type="PROSITE" id="PS50930"/>
    </source>
</evidence>
<comment type="caution">
    <text evidence="2">The sequence shown here is derived from an EMBL/GenBank/DDBJ whole genome shotgun (WGS) entry which is preliminary data.</text>
</comment>
<proteinExistence type="predicted"/>
<dbReference type="InterPro" id="IPR007492">
    <property type="entry name" value="LytTR_DNA-bd_dom"/>
</dbReference>
<dbReference type="PANTHER" id="PTHR37299">
    <property type="entry name" value="TRANSCRIPTIONAL REGULATOR-RELATED"/>
    <property type="match status" value="1"/>
</dbReference>
<dbReference type="GO" id="GO:0003677">
    <property type="term" value="F:DNA binding"/>
    <property type="evidence" value="ECO:0007669"/>
    <property type="project" value="InterPro"/>
</dbReference>
<reference evidence="2" key="1">
    <citation type="submission" date="2019-08" db="EMBL/GenBank/DDBJ databases">
        <authorList>
            <person name="Kucharzyk K."/>
            <person name="Murdoch R.W."/>
            <person name="Higgins S."/>
            <person name="Loffler F."/>
        </authorList>
    </citation>
    <scope>NUCLEOTIDE SEQUENCE</scope>
</reference>
<dbReference type="PROSITE" id="PS50930">
    <property type="entry name" value="HTH_LYTTR"/>
    <property type="match status" value="1"/>
</dbReference>
<name>A0A645B1R4_9ZZZZ</name>
<gene>
    <name evidence="2" type="ORF">SDC9_106237</name>
</gene>
<dbReference type="PANTHER" id="PTHR37299:SF4">
    <property type="entry name" value="TRANSCRIPTIONAL REGULATOR"/>
    <property type="match status" value="1"/>
</dbReference>
<dbReference type="EMBL" id="VSSQ01017270">
    <property type="protein sequence ID" value="MPM59395.1"/>
    <property type="molecule type" value="Genomic_DNA"/>
</dbReference>
<dbReference type="InterPro" id="IPR046947">
    <property type="entry name" value="LytR-like"/>
</dbReference>
<dbReference type="Pfam" id="PF04397">
    <property type="entry name" value="LytTR"/>
    <property type="match status" value="1"/>
</dbReference>
<sequence length="145" mass="16873">MKITIDSSPENKEIEVIIKCTEVNEEIQRIISLLKQNDEKIIGISNGTSYIIDPKDIYYFETVDKKTFIYTDAQVLETHLRLYEIEEKLSKLDFFRASKSTIINISKIKKLSPRFNGRLEALLESDEKLIISRQYVPVIKEILGM</sequence>
<dbReference type="Gene3D" id="2.40.50.1020">
    <property type="entry name" value="LytTr DNA-binding domain"/>
    <property type="match status" value="1"/>
</dbReference>
<evidence type="ECO:0000313" key="2">
    <source>
        <dbReference type="EMBL" id="MPM59395.1"/>
    </source>
</evidence>
<dbReference type="AlphaFoldDB" id="A0A645B1R4"/>
<organism evidence="2">
    <name type="scientific">bioreactor metagenome</name>
    <dbReference type="NCBI Taxonomy" id="1076179"/>
    <lineage>
        <taxon>unclassified sequences</taxon>
        <taxon>metagenomes</taxon>
        <taxon>ecological metagenomes</taxon>
    </lineage>
</organism>
<dbReference type="SMART" id="SM00850">
    <property type="entry name" value="LytTR"/>
    <property type="match status" value="1"/>
</dbReference>
<accession>A0A645B1R4</accession>